<dbReference type="EMBL" id="BARS01004263">
    <property type="protein sequence ID" value="GAF75477.1"/>
    <property type="molecule type" value="Genomic_DNA"/>
</dbReference>
<dbReference type="PANTHER" id="PTHR45625:SF4">
    <property type="entry name" value="PEPTIDYLPROLYL ISOMERASE DOMAIN AND WD REPEAT-CONTAINING PROTEIN 1"/>
    <property type="match status" value="1"/>
</dbReference>
<comment type="caution">
    <text evidence="5">The sequence shown here is derived from an EMBL/GenBank/DDBJ whole genome shotgun (WGS) entry which is preliminary data.</text>
</comment>
<reference evidence="5" key="1">
    <citation type="journal article" date="2014" name="Front. Microbiol.">
        <title>High frequency of phylogenetically diverse reductive dehalogenase-homologous genes in deep subseafloor sedimentary metagenomes.</title>
        <authorList>
            <person name="Kawai M."/>
            <person name="Futagami T."/>
            <person name="Toyoda A."/>
            <person name="Takaki Y."/>
            <person name="Nishi S."/>
            <person name="Hori S."/>
            <person name="Arai W."/>
            <person name="Tsubouchi T."/>
            <person name="Morono Y."/>
            <person name="Uchiyama I."/>
            <person name="Ito T."/>
            <person name="Fujiyama A."/>
            <person name="Inagaki F."/>
            <person name="Takami H."/>
        </authorList>
    </citation>
    <scope>NUCLEOTIDE SEQUENCE</scope>
    <source>
        <strain evidence="5">Expedition CK06-06</strain>
    </source>
</reference>
<keyword evidence="2" id="KW-0697">Rotamase</keyword>
<evidence type="ECO:0000313" key="5">
    <source>
        <dbReference type="EMBL" id="GAF75477.1"/>
    </source>
</evidence>
<dbReference type="Pfam" id="PF00160">
    <property type="entry name" value="Pro_isomerase"/>
    <property type="match status" value="1"/>
</dbReference>
<evidence type="ECO:0000256" key="2">
    <source>
        <dbReference type="ARBA" id="ARBA00023110"/>
    </source>
</evidence>
<sequence length="172" mass="18777">MTFPERPEITISPDKKYFATVETTKGAFRIELRPDLAIQTVNSFIFLAREGYYDGVTFHRVIPDFMAQGGDPTGTGSGDPGYTLPAEFSDIPFERGTVGMARQPQDPDSGGSQFFIAYNDQYQPALNGQYTVFGKVIEGMEVVDSLTPRDPANIATPQPSGDTIIAIVIQEG</sequence>
<dbReference type="PANTHER" id="PTHR45625">
    <property type="entry name" value="PEPTIDYL-PROLYL CIS-TRANS ISOMERASE-RELATED"/>
    <property type="match status" value="1"/>
</dbReference>
<name>X0SHY1_9ZZZZ</name>
<dbReference type="SUPFAM" id="SSF50891">
    <property type="entry name" value="Cyclophilin-like"/>
    <property type="match status" value="1"/>
</dbReference>
<organism evidence="5">
    <name type="scientific">marine sediment metagenome</name>
    <dbReference type="NCBI Taxonomy" id="412755"/>
    <lineage>
        <taxon>unclassified sequences</taxon>
        <taxon>metagenomes</taxon>
        <taxon>ecological metagenomes</taxon>
    </lineage>
</organism>
<keyword evidence="3" id="KW-0413">Isomerase</keyword>
<dbReference type="PRINTS" id="PR00153">
    <property type="entry name" value="CSAPPISMRASE"/>
</dbReference>
<dbReference type="EC" id="5.2.1.8" evidence="1"/>
<dbReference type="PROSITE" id="PS50072">
    <property type="entry name" value="CSA_PPIASE_2"/>
    <property type="match status" value="1"/>
</dbReference>
<proteinExistence type="predicted"/>
<gene>
    <name evidence="5" type="ORF">S01H1_08303</name>
</gene>
<accession>X0SHY1</accession>
<dbReference type="GO" id="GO:0006457">
    <property type="term" value="P:protein folding"/>
    <property type="evidence" value="ECO:0007669"/>
    <property type="project" value="InterPro"/>
</dbReference>
<dbReference type="PROSITE" id="PS00170">
    <property type="entry name" value="CSA_PPIASE_1"/>
    <property type="match status" value="1"/>
</dbReference>
<dbReference type="InterPro" id="IPR029000">
    <property type="entry name" value="Cyclophilin-like_dom_sf"/>
</dbReference>
<dbReference type="InterPro" id="IPR020892">
    <property type="entry name" value="Cyclophilin-type_PPIase_CS"/>
</dbReference>
<dbReference type="InterPro" id="IPR044666">
    <property type="entry name" value="Cyclophilin_A-like"/>
</dbReference>
<dbReference type="GO" id="GO:0003755">
    <property type="term" value="F:peptidyl-prolyl cis-trans isomerase activity"/>
    <property type="evidence" value="ECO:0007669"/>
    <property type="project" value="UniProtKB-KW"/>
</dbReference>
<dbReference type="AlphaFoldDB" id="X0SHY1"/>
<protein>
    <recommendedName>
        <fullName evidence="1">peptidylprolyl isomerase</fullName>
        <ecNumber evidence="1">5.2.1.8</ecNumber>
    </recommendedName>
</protein>
<evidence type="ECO:0000256" key="3">
    <source>
        <dbReference type="ARBA" id="ARBA00023235"/>
    </source>
</evidence>
<evidence type="ECO:0000256" key="1">
    <source>
        <dbReference type="ARBA" id="ARBA00013194"/>
    </source>
</evidence>
<evidence type="ECO:0000259" key="4">
    <source>
        <dbReference type="PROSITE" id="PS50072"/>
    </source>
</evidence>
<dbReference type="InterPro" id="IPR002130">
    <property type="entry name" value="Cyclophilin-type_PPIase_dom"/>
</dbReference>
<dbReference type="CDD" id="cd00317">
    <property type="entry name" value="cyclophilin"/>
    <property type="match status" value="1"/>
</dbReference>
<feature type="domain" description="PPIase cyclophilin-type" evidence="4">
    <location>
        <begin position="26"/>
        <end position="170"/>
    </location>
</feature>
<dbReference type="Gene3D" id="2.40.100.10">
    <property type="entry name" value="Cyclophilin-like"/>
    <property type="match status" value="1"/>
</dbReference>